<dbReference type="GO" id="GO:0046047">
    <property type="term" value="P:TTP catabolic process"/>
    <property type="evidence" value="ECO:0007669"/>
    <property type="project" value="TreeGrafter"/>
</dbReference>
<dbReference type="PANTHER" id="PTHR30522:SF0">
    <property type="entry name" value="NUCLEOSIDE TRIPHOSPHATE PYROPHOSPHOHYDROLASE"/>
    <property type="match status" value="1"/>
</dbReference>
<dbReference type="GO" id="GO:0006950">
    <property type="term" value="P:response to stress"/>
    <property type="evidence" value="ECO:0007669"/>
    <property type="project" value="UniProtKB-ARBA"/>
</dbReference>
<dbReference type="AlphaFoldDB" id="A0A3M2LXG4"/>
<dbReference type="InterPro" id="IPR011551">
    <property type="entry name" value="NTP_PyrPHydrolase_MazG"/>
</dbReference>
<dbReference type="InterPro" id="IPR004518">
    <property type="entry name" value="MazG-like_dom"/>
</dbReference>
<evidence type="ECO:0000256" key="1">
    <source>
        <dbReference type="SAM" id="MobiDB-lite"/>
    </source>
</evidence>
<evidence type="ECO:0000313" key="3">
    <source>
        <dbReference type="EMBL" id="RMI41273.1"/>
    </source>
</evidence>
<feature type="region of interest" description="Disordered" evidence="1">
    <location>
        <begin position="266"/>
        <end position="300"/>
    </location>
</feature>
<dbReference type="RefSeq" id="WP_122196614.1">
    <property type="nucleotide sequence ID" value="NZ_JBHSKC010000006.1"/>
</dbReference>
<dbReference type="GO" id="GO:0006203">
    <property type="term" value="P:dGTP catabolic process"/>
    <property type="evidence" value="ECO:0007669"/>
    <property type="project" value="TreeGrafter"/>
</dbReference>
<feature type="compositionally biased region" description="Polar residues" evidence="1">
    <location>
        <begin position="275"/>
        <end position="289"/>
    </location>
</feature>
<comment type="caution">
    <text evidence="3">The sequence shown here is derived from an EMBL/GenBank/DDBJ whole genome shotgun (WGS) entry which is preliminary data.</text>
</comment>
<protein>
    <submittedName>
        <fullName evidence="3">MazG family protein</fullName>
    </submittedName>
</protein>
<keyword evidence="4" id="KW-1185">Reference proteome</keyword>
<dbReference type="Proteomes" id="UP000282674">
    <property type="component" value="Unassembled WGS sequence"/>
</dbReference>
<dbReference type="CDD" id="cd11528">
    <property type="entry name" value="NTP-PPase_MazG_Nterm"/>
    <property type="match status" value="1"/>
</dbReference>
<dbReference type="Gene3D" id="1.10.287.1080">
    <property type="entry name" value="MazG-like"/>
    <property type="match status" value="2"/>
</dbReference>
<dbReference type="PANTHER" id="PTHR30522">
    <property type="entry name" value="NUCLEOSIDE TRIPHOSPHATE PYROPHOSPHOHYDROLASE"/>
    <property type="match status" value="1"/>
</dbReference>
<dbReference type="GO" id="GO:0047429">
    <property type="term" value="F:nucleoside triphosphate diphosphatase activity"/>
    <property type="evidence" value="ECO:0007669"/>
    <property type="project" value="TreeGrafter"/>
</dbReference>
<dbReference type="GO" id="GO:0046052">
    <property type="term" value="P:UTP catabolic process"/>
    <property type="evidence" value="ECO:0007669"/>
    <property type="project" value="TreeGrafter"/>
</dbReference>
<accession>A0A3M2LXG4</accession>
<proteinExistence type="predicted"/>
<dbReference type="NCBIfam" id="TIGR00444">
    <property type="entry name" value="mazG"/>
    <property type="match status" value="1"/>
</dbReference>
<organism evidence="3 4">
    <name type="scientific">Actinomadura harenae</name>
    <dbReference type="NCBI Taxonomy" id="2483351"/>
    <lineage>
        <taxon>Bacteria</taxon>
        <taxon>Bacillati</taxon>
        <taxon>Actinomycetota</taxon>
        <taxon>Actinomycetes</taxon>
        <taxon>Streptosporangiales</taxon>
        <taxon>Thermomonosporaceae</taxon>
        <taxon>Actinomadura</taxon>
    </lineage>
</organism>
<evidence type="ECO:0000313" key="4">
    <source>
        <dbReference type="Proteomes" id="UP000282674"/>
    </source>
</evidence>
<sequence>MSLILLATSHRVAPGLLTWRAWEALRSAPRVLARNDHPLLPYLAEAGIHAEQVTDPDPAALVDLARRERVVFVAGQDGDERLMRDVGRRVVDEPLDVEVLHGSYDLPGARLLDLVTVMDTLRRECPWDRKQTHESLMRYLLEEAYEVDDAISGGDHAALREELGDVLMQVAFHAVVASERDDETAFTIDDVAAGIVDKLVRRHPHVFADVTVRDADEVNANWEQIKAAERAEKKGEAASVLDGVPMGQPSLSLAAQLQRRAARVELPEDAYEVSGSETGDSEPTGSEPTGSEPAGSRAAGSDVGARLFALVREAQAEGVDAEAELRAASRAFAGRVRDWEREHPSGA</sequence>
<name>A0A3M2LXG4_9ACTN</name>
<dbReference type="GO" id="GO:0046081">
    <property type="term" value="P:dUTP catabolic process"/>
    <property type="evidence" value="ECO:0007669"/>
    <property type="project" value="TreeGrafter"/>
</dbReference>
<feature type="domain" description="NTP pyrophosphohydrolase MazG-like" evidence="2">
    <location>
        <begin position="131"/>
        <end position="207"/>
    </location>
</feature>
<dbReference type="SUPFAM" id="SSF101386">
    <property type="entry name" value="all-alpha NTP pyrophosphatases"/>
    <property type="match status" value="1"/>
</dbReference>
<dbReference type="Pfam" id="PF03819">
    <property type="entry name" value="MazG"/>
    <property type="match status" value="1"/>
</dbReference>
<evidence type="ECO:0000259" key="2">
    <source>
        <dbReference type="Pfam" id="PF03819"/>
    </source>
</evidence>
<dbReference type="EMBL" id="RFFG01000044">
    <property type="protein sequence ID" value="RMI41273.1"/>
    <property type="molecule type" value="Genomic_DNA"/>
</dbReference>
<dbReference type="InterPro" id="IPR048015">
    <property type="entry name" value="NTP-PPase_MazG-like_N"/>
</dbReference>
<dbReference type="GO" id="GO:0046061">
    <property type="term" value="P:dATP catabolic process"/>
    <property type="evidence" value="ECO:0007669"/>
    <property type="project" value="TreeGrafter"/>
</dbReference>
<dbReference type="OrthoDB" id="9808939at2"/>
<gene>
    <name evidence="3" type="ORF">EBO15_23620</name>
</gene>
<dbReference type="FunFam" id="1.10.287.1080:FF:000001">
    <property type="entry name" value="Nucleoside triphosphate pyrophosphohydrolase"/>
    <property type="match status" value="1"/>
</dbReference>
<reference evidence="3 4" key="1">
    <citation type="submission" date="2018-10" db="EMBL/GenBank/DDBJ databases">
        <title>Isolation from soil.</title>
        <authorList>
            <person name="Hu J."/>
        </authorList>
    </citation>
    <scope>NUCLEOTIDE SEQUENCE [LARGE SCALE GENOMIC DNA]</scope>
    <source>
        <strain evidence="3 4">NEAU-Ht49</strain>
    </source>
</reference>
<dbReference type="GO" id="GO:0046076">
    <property type="term" value="P:dTTP catabolic process"/>
    <property type="evidence" value="ECO:0007669"/>
    <property type="project" value="TreeGrafter"/>
</dbReference>